<keyword evidence="3" id="KW-1185">Reference proteome</keyword>
<dbReference type="InterPro" id="IPR012438">
    <property type="entry name" value="DUF1639"/>
</dbReference>
<dbReference type="Proteomes" id="UP001359559">
    <property type="component" value="Unassembled WGS sequence"/>
</dbReference>
<dbReference type="AlphaFoldDB" id="A0AAN9K6J8"/>
<name>A0AAN9K6J8_CLITE</name>
<feature type="compositionally biased region" description="Polar residues" evidence="1">
    <location>
        <begin position="55"/>
        <end position="66"/>
    </location>
</feature>
<reference evidence="2 3" key="1">
    <citation type="submission" date="2024-01" db="EMBL/GenBank/DDBJ databases">
        <title>The genomes of 5 underutilized Papilionoideae crops provide insights into root nodulation and disease resistance.</title>
        <authorList>
            <person name="Yuan L."/>
        </authorList>
    </citation>
    <scope>NUCLEOTIDE SEQUENCE [LARGE SCALE GENOMIC DNA]</scope>
    <source>
        <strain evidence="2">LY-2023</strain>
        <tissue evidence="2">Leaf</tissue>
    </source>
</reference>
<evidence type="ECO:0000313" key="2">
    <source>
        <dbReference type="EMBL" id="KAK7311802.1"/>
    </source>
</evidence>
<accession>A0AAN9K6J8</accession>
<comment type="caution">
    <text evidence="2">The sequence shown here is derived from an EMBL/GenBank/DDBJ whole genome shotgun (WGS) entry which is preliminary data.</text>
</comment>
<protein>
    <submittedName>
        <fullName evidence="2">Uncharacterized protein</fullName>
    </submittedName>
</protein>
<organism evidence="2 3">
    <name type="scientific">Clitoria ternatea</name>
    <name type="common">Butterfly pea</name>
    <dbReference type="NCBI Taxonomy" id="43366"/>
    <lineage>
        <taxon>Eukaryota</taxon>
        <taxon>Viridiplantae</taxon>
        <taxon>Streptophyta</taxon>
        <taxon>Embryophyta</taxon>
        <taxon>Tracheophyta</taxon>
        <taxon>Spermatophyta</taxon>
        <taxon>Magnoliopsida</taxon>
        <taxon>eudicotyledons</taxon>
        <taxon>Gunneridae</taxon>
        <taxon>Pentapetalae</taxon>
        <taxon>rosids</taxon>
        <taxon>fabids</taxon>
        <taxon>Fabales</taxon>
        <taxon>Fabaceae</taxon>
        <taxon>Papilionoideae</taxon>
        <taxon>50 kb inversion clade</taxon>
        <taxon>NPAAA clade</taxon>
        <taxon>indigoferoid/millettioid clade</taxon>
        <taxon>Phaseoleae</taxon>
        <taxon>Clitoria</taxon>
    </lineage>
</organism>
<evidence type="ECO:0000313" key="3">
    <source>
        <dbReference type="Proteomes" id="UP001359559"/>
    </source>
</evidence>
<dbReference type="EMBL" id="JAYKXN010000002">
    <property type="protein sequence ID" value="KAK7311802.1"/>
    <property type="molecule type" value="Genomic_DNA"/>
</dbReference>
<proteinExistence type="predicted"/>
<evidence type="ECO:0000256" key="1">
    <source>
        <dbReference type="SAM" id="MobiDB-lite"/>
    </source>
</evidence>
<feature type="region of interest" description="Disordered" evidence="1">
    <location>
        <begin position="40"/>
        <end position="66"/>
    </location>
</feature>
<gene>
    <name evidence="2" type="ORF">RJT34_10167</name>
</gene>
<dbReference type="Pfam" id="PF07797">
    <property type="entry name" value="DUF1639"/>
    <property type="match status" value="1"/>
</dbReference>
<sequence length="66" mass="7392">MYGGKPLETPKRRPKSIKKLLKNLSPGKALMDVSATKYQVDQDTPTNVPPKYQDGQHTPTNMPLQL</sequence>